<protein>
    <submittedName>
        <fullName evidence="3">Anti-sigma B factor antagonist</fullName>
    </submittedName>
</protein>
<evidence type="ECO:0000313" key="2">
    <source>
        <dbReference type="EMBL" id="PWJ14495.1"/>
    </source>
</evidence>
<evidence type="ECO:0000313" key="4">
    <source>
        <dbReference type="Proteomes" id="UP000245839"/>
    </source>
</evidence>
<evidence type="ECO:0000313" key="5">
    <source>
        <dbReference type="Proteomes" id="UP000251571"/>
    </source>
</evidence>
<dbReference type="PROSITE" id="PS50801">
    <property type="entry name" value="STAS"/>
    <property type="match status" value="1"/>
</dbReference>
<dbReference type="Pfam" id="PF01740">
    <property type="entry name" value="STAS"/>
    <property type="match status" value="1"/>
</dbReference>
<dbReference type="Proteomes" id="UP000251571">
    <property type="component" value="Unassembled WGS sequence"/>
</dbReference>
<dbReference type="GO" id="GO:0043856">
    <property type="term" value="F:anti-sigma factor antagonist activity"/>
    <property type="evidence" value="ECO:0007669"/>
    <property type="project" value="TreeGrafter"/>
</dbReference>
<dbReference type="Gene3D" id="3.30.750.24">
    <property type="entry name" value="STAS domain"/>
    <property type="match status" value="1"/>
</dbReference>
<feature type="domain" description="STAS" evidence="1">
    <location>
        <begin position="21"/>
        <end position="113"/>
    </location>
</feature>
<dbReference type="OrthoDB" id="9796076at2"/>
<dbReference type="PANTHER" id="PTHR33495:SF2">
    <property type="entry name" value="ANTI-SIGMA FACTOR ANTAGONIST TM_1081-RELATED"/>
    <property type="match status" value="1"/>
</dbReference>
<gene>
    <name evidence="2" type="ORF">BCF38_112119</name>
    <name evidence="3" type="ORF">SAMN05421539_112119</name>
</gene>
<dbReference type="CDD" id="cd07043">
    <property type="entry name" value="STAS_anti-anti-sigma_factors"/>
    <property type="match status" value="1"/>
</dbReference>
<reference evidence="5" key="1">
    <citation type="submission" date="2016-10" db="EMBL/GenBank/DDBJ databases">
        <authorList>
            <person name="Varghese N."/>
            <person name="Submissions S."/>
        </authorList>
    </citation>
    <scope>NUCLEOTIDE SEQUENCE [LARGE SCALE GENOMIC DNA]</scope>
    <source>
        <strain evidence="5">DSM 25227</strain>
    </source>
</reference>
<organism evidence="3 5">
    <name type="scientific">Jannaschia seohaensis</name>
    <dbReference type="NCBI Taxonomy" id="475081"/>
    <lineage>
        <taxon>Bacteria</taxon>
        <taxon>Pseudomonadati</taxon>
        <taxon>Pseudomonadota</taxon>
        <taxon>Alphaproteobacteria</taxon>
        <taxon>Rhodobacterales</taxon>
        <taxon>Roseobacteraceae</taxon>
        <taxon>Jannaschia</taxon>
    </lineage>
</organism>
<name>A0A2Y9B426_9RHOB</name>
<keyword evidence="4" id="KW-1185">Reference proteome</keyword>
<dbReference type="AlphaFoldDB" id="A0A2Y9B426"/>
<reference evidence="3" key="2">
    <citation type="submission" date="2016-10" db="EMBL/GenBank/DDBJ databases">
        <authorList>
            <person name="Cai Z."/>
        </authorList>
    </citation>
    <scope>NUCLEOTIDE SEQUENCE [LARGE SCALE GENOMIC DNA]</scope>
    <source>
        <strain evidence="3">DSM 25227</strain>
    </source>
</reference>
<dbReference type="InterPro" id="IPR036513">
    <property type="entry name" value="STAS_dom_sf"/>
</dbReference>
<accession>A0A2Y9B426</accession>
<dbReference type="Proteomes" id="UP000245839">
    <property type="component" value="Unassembled WGS sequence"/>
</dbReference>
<dbReference type="EMBL" id="UETC01000012">
    <property type="protein sequence ID" value="SSA50258.1"/>
    <property type="molecule type" value="Genomic_DNA"/>
</dbReference>
<evidence type="ECO:0000313" key="3">
    <source>
        <dbReference type="EMBL" id="SSA50258.1"/>
    </source>
</evidence>
<dbReference type="InterPro" id="IPR002645">
    <property type="entry name" value="STAS_dom"/>
</dbReference>
<reference evidence="2 4" key="3">
    <citation type="submission" date="2018-03" db="EMBL/GenBank/DDBJ databases">
        <title>Genomic Encyclopedia of Archaeal and Bacterial Type Strains, Phase II (KMG-II): from individual species to whole genera.</title>
        <authorList>
            <person name="Goeker M."/>
        </authorList>
    </citation>
    <scope>NUCLEOTIDE SEQUENCE [LARGE SCALE GENOMIC DNA]</scope>
    <source>
        <strain evidence="2 4">DSM 25227</strain>
    </source>
</reference>
<dbReference type="PANTHER" id="PTHR33495">
    <property type="entry name" value="ANTI-SIGMA FACTOR ANTAGONIST TM_1081-RELATED-RELATED"/>
    <property type="match status" value="1"/>
</dbReference>
<proteinExistence type="predicted"/>
<dbReference type="RefSeq" id="WP_109565816.1">
    <property type="nucleotide sequence ID" value="NZ_QGDJ01000012.1"/>
</dbReference>
<evidence type="ECO:0000259" key="1">
    <source>
        <dbReference type="PROSITE" id="PS50801"/>
    </source>
</evidence>
<sequence length="113" mass="12396">MEISSEMHGEILALKIKESRLDAAAALSFKEKMRTATASHGGRVVIDMRRVDFLDSSGLGALVAGMKMLDGGRRLELARCGPIVEKVLRLTRMDSVFVLHRDLPWTTDGQDAA</sequence>
<dbReference type="SUPFAM" id="SSF52091">
    <property type="entry name" value="SpoIIaa-like"/>
    <property type="match status" value="1"/>
</dbReference>
<dbReference type="EMBL" id="QGDJ01000012">
    <property type="protein sequence ID" value="PWJ14495.1"/>
    <property type="molecule type" value="Genomic_DNA"/>
</dbReference>